<accession>A0ABS1KCI3</accession>
<dbReference type="RefSeq" id="WP_202000931.1">
    <property type="nucleotide sequence ID" value="NZ_JAERSF010000002.1"/>
</dbReference>
<organism evidence="1 2">
    <name type="scientific">Flavobacterium tagetis</name>
    <dbReference type="NCBI Taxonomy" id="2801336"/>
    <lineage>
        <taxon>Bacteria</taxon>
        <taxon>Pseudomonadati</taxon>
        <taxon>Bacteroidota</taxon>
        <taxon>Flavobacteriia</taxon>
        <taxon>Flavobacteriales</taxon>
        <taxon>Flavobacteriaceae</taxon>
        <taxon>Flavobacterium</taxon>
    </lineage>
</organism>
<gene>
    <name evidence="1" type="ORF">JI750_09840</name>
</gene>
<proteinExistence type="predicted"/>
<name>A0ABS1KCI3_9FLAO</name>
<dbReference type="EMBL" id="JAERSF010000002">
    <property type="protein sequence ID" value="MBL0737186.1"/>
    <property type="molecule type" value="Genomic_DNA"/>
</dbReference>
<comment type="caution">
    <text evidence="1">The sequence shown here is derived from an EMBL/GenBank/DDBJ whole genome shotgun (WGS) entry which is preliminary data.</text>
</comment>
<evidence type="ECO:0000313" key="1">
    <source>
        <dbReference type="EMBL" id="MBL0737186.1"/>
    </source>
</evidence>
<reference evidence="1 2" key="1">
    <citation type="submission" date="2021-01" db="EMBL/GenBank/DDBJ databases">
        <title>Genome seq and assembly of Flavobacterium sp. GN10.</title>
        <authorList>
            <person name="Chhetri G."/>
        </authorList>
    </citation>
    <scope>NUCLEOTIDE SEQUENCE [LARGE SCALE GENOMIC DNA]</scope>
    <source>
        <strain evidence="1 2">GN10</strain>
    </source>
</reference>
<dbReference type="PROSITE" id="PS51257">
    <property type="entry name" value="PROKAR_LIPOPROTEIN"/>
    <property type="match status" value="1"/>
</dbReference>
<sequence>MRKIVFGLLLLSVLFSCKSQDSKEDFKGKWIEVQKRDNEFLIIDCGYKGEDIKIINDSIFENGIMESTKAKIDHIKEDETGISLFIDKTEKSYYKFLLVDKEKGLAKLEIKNNDLPIVVKYFVNEVSTDKIKKIKGTKADCVTNDDVGDSVDDSFTLNDGNVLLVEDDNCISLLDKKENLIFERCFDNCNVKILHIKTTGLPLTIISGHNSIDIEFHKKGEDWVSNSVTYFKSLPTGEEKSTKQIEVSLKEFNFDSVIEQFGDNDINNF</sequence>
<protein>
    <recommendedName>
        <fullName evidence="3">Lipoprotein</fullName>
    </recommendedName>
</protein>
<evidence type="ECO:0000313" key="2">
    <source>
        <dbReference type="Proteomes" id="UP000603728"/>
    </source>
</evidence>
<dbReference type="Proteomes" id="UP000603728">
    <property type="component" value="Unassembled WGS sequence"/>
</dbReference>
<evidence type="ECO:0008006" key="3">
    <source>
        <dbReference type="Google" id="ProtNLM"/>
    </source>
</evidence>
<keyword evidence="2" id="KW-1185">Reference proteome</keyword>